<reference evidence="3 4" key="1">
    <citation type="submission" date="2020-08" db="EMBL/GenBank/DDBJ databases">
        <title>A Genomic Blueprint of the Chicken Gut Microbiome.</title>
        <authorList>
            <person name="Gilroy R."/>
            <person name="Ravi A."/>
            <person name="Getino M."/>
            <person name="Pursley I."/>
            <person name="Horton D.L."/>
            <person name="Alikhan N.-F."/>
            <person name="Baker D."/>
            <person name="Gharbi K."/>
            <person name="Hall N."/>
            <person name="Watson M."/>
            <person name="Adriaenssens E.M."/>
            <person name="Foster-Nyarko E."/>
            <person name="Jarju S."/>
            <person name="Secka A."/>
            <person name="Antonio M."/>
            <person name="Oren A."/>
            <person name="Chaudhuri R."/>
            <person name="La Ragione R.M."/>
            <person name="Hildebrand F."/>
            <person name="Pallen M.J."/>
        </authorList>
    </citation>
    <scope>NUCLEOTIDE SEQUENCE [LARGE SCALE GENOMIC DNA]</scope>
    <source>
        <strain evidence="3 4">Sa1CVN1</strain>
    </source>
</reference>
<evidence type="ECO:0000256" key="1">
    <source>
        <dbReference type="SAM" id="MobiDB-lite"/>
    </source>
</evidence>
<keyword evidence="2" id="KW-0732">Signal</keyword>
<dbReference type="InterPro" id="IPR025401">
    <property type="entry name" value="DUF4374"/>
</dbReference>
<dbReference type="CDD" id="cd02795">
    <property type="entry name" value="CBM6-CBM35-CBM36_like"/>
    <property type="match status" value="1"/>
</dbReference>
<sequence length="484" mass="52581">MKKKHFSWALMAALSFGCICTTACSDDETVQTEEPDPTPDPNPDTPTDETLSRFVIVAEAGQGSNTATYLVTSESLDEGQVTALGNGYETETASNWIFYRENYLFSFQYNDGNNGTGFSFKLNDAGNVVEDRQYTFNRTTTYGTWGDNVITASTNAGTAEQDNEGNYAYYLQFNYLSVLDGSTVTGSRIAENFLGNGERVSFAGFVEANNRLYTSVVPMGMSHYGVNTYPEYIVDPSYVANGSGGSGSGQYTAGMIPTTQYPDSAFVAIYSGDDFNETPVIARTGKIGFASGRMRSQYYQTIWAADNGDLYVFSPGYGRTTTTPVTNNDGTQFNRVQGQLPSGVVRIKAGETVFDDNYYVNLEMLGNKNPMFRCWHITDDYFLLQMYSEGAENMSGTSAPRNELAVFKGEEGTLTVVTGLPDANTLSSIGTPCSDNGYAYIPIVTTSSENSQTIYRIDPTTGVATTGLQVNDVISVSALGKLSK</sequence>
<evidence type="ECO:0000256" key="2">
    <source>
        <dbReference type="SAM" id="SignalP"/>
    </source>
</evidence>
<accession>A0ABR8Y843</accession>
<dbReference type="Pfam" id="PF14298">
    <property type="entry name" value="DUF4374"/>
    <property type="match status" value="1"/>
</dbReference>
<dbReference type="RefSeq" id="WP_087209953.1">
    <property type="nucleotide sequence ID" value="NZ_JACSPP010000018.1"/>
</dbReference>
<gene>
    <name evidence="3" type="ORF">H9625_07650</name>
</gene>
<name>A0ABR8Y843_9BACT</name>
<dbReference type="EMBL" id="JACSPP010000018">
    <property type="protein sequence ID" value="MBD8040317.1"/>
    <property type="molecule type" value="Genomic_DNA"/>
</dbReference>
<evidence type="ECO:0000313" key="3">
    <source>
        <dbReference type="EMBL" id="MBD8040317.1"/>
    </source>
</evidence>
<feature type="region of interest" description="Disordered" evidence="1">
    <location>
        <begin position="29"/>
        <end position="48"/>
    </location>
</feature>
<comment type="caution">
    <text evidence="3">The sequence shown here is derived from an EMBL/GenBank/DDBJ whole genome shotgun (WGS) entry which is preliminary data.</text>
</comment>
<feature type="signal peptide" evidence="2">
    <location>
        <begin position="1"/>
        <end position="25"/>
    </location>
</feature>
<dbReference type="PROSITE" id="PS51257">
    <property type="entry name" value="PROKAR_LIPOPROTEIN"/>
    <property type="match status" value="1"/>
</dbReference>
<evidence type="ECO:0000313" key="4">
    <source>
        <dbReference type="Proteomes" id="UP000620874"/>
    </source>
</evidence>
<keyword evidence="4" id="KW-1185">Reference proteome</keyword>
<dbReference type="Proteomes" id="UP000620874">
    <property type="component" value="Unassembled WGS sequence"/>
</dbReference>
<protein>
    <submittedName>
        <fullName evidence="3">DUF4374 domain-containing protein</fullName>
    </submittedName>
</protein>
<proteinExistence type="predicted"/>
<feature type="chain" id="PRO_5045441108" evidence="2">
    <location>
        <begin position="26"/>
        <end position="484"/>
    </location>
</feature>
<organism evidence="3 4">
    <name type="scientific">Phocaeicola intestinalis</name>
    <dbReference type="NCBI Taxonomy" id="2762212"/>
    <lineage>
        <taxon>Bacteria</taxon>
        <taxon>Pseudomonadati</taxon>
        <taxon>Bacteroidota</taxon>
        <taxon>Bacteroidia</taxon>
        <taxon>Bacteroidales</taxon>
        <taxon>Bacteroidaceae</taxon>
        <taxon>Phocaeicola</taxon>
    </lineage>
</organism>